<dbReference type="AlphaFoldDB" id="A0A2A5QWT8"/>
<dbReference type="InterPro" id="IPR058307">
    <property type="entry name" value="DUF7994"/>
</dbReference>
<reference evidence="2 3" key="1">
    <citation type="submission" date="2017-09" db="EMBL/GenBank/DDBJ databases">
        <title>Genome sequences of Natrinema ejinorence JCM 13890T.</title>
        <authorList>
            <person name="Roh S.W."/>
            <person name="Kim Y.B."/>
            <person name="Kim J.Y."/>
        </authorList>
    </citation>
    <scope>NUCLEOTIDE SEQUENCE [LARGE SCALE GENOMIC DNA]</scope>
    <source>
        <strain evidence="2 3">JCM 13890</strain>
    </source>
</reference>
<evidence type="ECO:0000313" key="2">
    <source>
        <dbReference type="EMBL" id="PCR91287.1"/>
    </source>
</evidence>
<evidence type="ECO:0000313" key="3">
    <source>
        <dbReference type="Proteomes" id="UP000219689"/>
    </source>
</evidence>
<organism evidence="2 3">
    <name type="scientific">Natrinema ejinorense</name>
    <dbReference type="NCBI Taxonomy" id="373386"/>
    <lineage>
        <taxon>Archaea</taxon>
        <taxon>Methanobacteriati</taxon>
        <taxon>Methanobacteriota</taxon>
        <taxon>Stenosarchaea group</taxon>
        <taxon>Halobacteria</taxon>
        <taxon>Halobacteriales</taxon>
        <taxon>Natrialbaceae</taxon>
        <taxon>Natrinema</taxon>
    </lineage>
</organism>
<accession>A0A2A5QWT8</accession>
<dbReference type="EMBL" id="NXNI01000001">
    <property type="protein sequence ID" value="PCR91287.1"/>
    <property type="molecule type" value="Genomic_DNA"/>
</dbReference>
<feature type="transmembrane region" description="Helical" evidence="1">
    <location>
        <begin position="99"/>
        <end position="119"/>
    </location>
</feature>
<feature type="transmembrane region" description="Helical" evidence="1">
    <location>
        <begin position="36"/>
        <end position="54"/>
    </location>
</feature>
<keyword evidence="3" id="KW-1185">Reference proteome</keyword>
<evidence type="ECO:0008006" key="4">
    <source>
        <dbReference type="Google" id="ProtNLM"/>
    </source>
</evidence>
<gene>
    <name evidence="2" type="ORF">CP557_12575</name>
</gene>
<sequence>MSRLKDIVRRGFAGGGIATLLLAGLFVLGGPAPSTLLVAGWLAIVGLSLFLAGTRERVPVAGRLVGWPRVGAAGIAAFAIGAVGFGLSQLYTLEVASGTWLLTVAITVFVPGYLAWFALECWAGGRRLDDEMFAVE</sequence>
<dbReference type="Proteomes" id="UP000219689">
    <property type="component" value="Unassembled WGS sequence"/>
</dbReference>
<dbReference type="RefSeq" id="WP_097380229.1">
    <property type="nucleotide sequence ID" value="NZ_NXNI01000001.1"/>
</dbReference>
<comment type="caution">
    <text evidence="2">The sequence shown here is derived from an EMBL/GenBank/DDBJ whole genome shotgun (WGS) entry which is preliminary data.</text>
</comment>
<dbReference type="Pfam" id="PF25957">
    <property type="entry name" value="DUF7994"/>
    <property type="match status" value="1"/>
</dbReference>
<keyword evidence="1" id="KW-0812">Transmembrane</keyword>
<feature type="transmembrane region" description="Helical" evidence="1">
    <location>
        <begin position="12"/>
        <end position="30"/>
    </location>
</feature>
<feature type="transmembrane region" description="Helical" evidence="1">
    <location>
        <begin position="66"/>
        <end position="87"/>
    </location>
</feature>
<keyword evidence="1" id="KW-1133">Transmembrane helix</keyword>
<name>A0A2A5QWT8_9EURY</name>
<protein>
    <recommendedName>
        <fullName evidence="4">Sterol desaturase</fullName>
    </recommendedName>
</protein>
<keyword evidence="1" id="KW-0472">Membrane</keyword>
<proteinExistence type="predicted"/>
<evidence type="ECO:0000256" key="1">
    <source>
        <dbReference type="SAM" id="Phobius"/>
    </source>
</evidence>
<dbReference type="OrthoDB" id="206295at2157"/>